<reference evidence="1" key="1">
    <citation type="submission" date="2014-07" db="EMBL/GenBank/DDBJ databases">
        <authorList>
            <person name="Martin A.A"/>
            <person name="De Silva N."/>
        </authorList>
    </citation>
    <scope>NUCLEOTIDE SEQUENCE</scope>
</reference>
<protein>
    <submittedName>
        <fullName evidence="2">F-box domain-containing protein</fullName>
    </submittedName>
</protein>
<sequence length="589" mass="69420">MLLSQNSQLPSKKIKMIEINKLGSEKKVQNDEETSDQLTAEEIVGRNMYLMNMIVRNIENVEDRKGIAESCSAYKSLCNSKKSYADFYKYEMNKRYEQSFTGKKQVFIIFGEILVINILFYRTIATEQLEMISNEILMNRYKIKGLKIISCPIEYLNFFKELDCFENTKTVYFDASDLEFIPLEIFSEWKSLKPDTFIIGNFYKLRDYSFWHSDITNNFFKSLNFPKSVKNIHLILSRRIDIFWLVDTLRDLNNYEFDLLKLVIREDFTEFSLNNVIQTVSPVARCFKEIEISLGYINYYYDPVAYFEEIFYCFKQIIKFNLAAEIKFNVEKGDIDVWLNRKLLLQERNTTLNYDQDKIVSQRSMQLKSIRLVRSTWTNIFGCLNDDELRFIREGLSKMKNLLTLDIDISTMRSNLNFSTLFSALNSNLKNIKLCKCGSVIKPSDLETLSMHCSNIENICLEDIDRNDITIGLVTSLFKNLKGLELKFKFPYFGGNVIIDLIKKDEINRNHRLNWPDLNFLCVYFDSVFKSEEHLLYTMEKSTPRKPGQFLVKREVDTVGSMKKWRIIIQKDLNYASIFSDIFNSSYVF</sequence>
<evidence type="ECO:0000313" key="1">
    <source>
        <dbReference type="Proteomes" id="UP000035680"/>
    </source>
</evidence>
<keyword evidence="1" id="KW-1185">Reference proteome</keyword>
<dbReference type="AlphaFoldDB" id="A0A0K0FD82"/>
<organism evidence="1 2">
    <name type="scientific">Strongyloides venezuelensis</name>
    <name type="common">Threadworm</name>
    <dbReference type="NCBI Taxonomy" id="75913"/>
    <lineage>
        <taxon>Eukaryota</taxon>
        <taxon>Metazoa</taxon>
        <taxon>Ecdysozoa</taxon>
        <taxon>Nematoda</taxon>
        <taxon>Chromadorea</taxon>
        <taxon>Rhabditida</taxon>
        <taxon>Tylenchina</taxon>
        <taxon>Panagrolaimomorpha</taxon>
        <taxon>Strongyloidoidea</taxon>
        <taxon>Strongyloididae</taxon>
        <taxon>Strongyloides</taxon>
    </lineage>
</organism>
<reference evidence="2" key="2">
    <citation type="submission" date="2015-08" db="UniProtKB">
        <authorList>
            <consortium name="WormBaseParasite"/>
        </authorList>
    </citation>
    <scope>IDENTIFICATION</scope>
</reference>
<proteinExistence type="predicted"/>
<name>A0A0K0FD82_STRVS</name>
<dbReference type="WBParaSite" id="SVE_0680200.1">
    <property type="protein sequence ID" value="SVE_0680200.1"/>
    <property type="gene ID" value="SVE_0680200"/>
</dbReference>
<dbReference type="Proteomes" id="UP000035680">
    <property type="component" value="Unassembled WGS sequence"/>
</dbReference>
<evidence type="ECO:0000313" key="2">
    <source>
        <dbReference type="WBParaSite" id="SVE_0680200.1"/>
    </source>
</evidence>
<accession>A0A0K0FD82</accession>